<dbReference type="EMBL" id="JAJFAZ020000001">
    <property type="protein sequence ID" value="KAI5349065.1"/>
    <property type="molecule type" value="Genomic_DNA"/>
</dbReference>
<keyword evidence="3" id="KW-1185">Reference proteome</keyword>
<organism evidence="2 3">
    <name type="scientific">Prunus dulcis</name>
    <name type="common">Almond</name>
    <name type="synonym">Amygdalus dulcis</name>
    <dbReference type="NCBI Taxonomy" id="3755"/>
    <lineage>
        <taxon>Eukaryota</taxon>
        <taxon>Viridiplantae</taxon>
        <taxon>Streptophyta</taxon>
        <taxon>Embryophyta</taxon>
        <taxon>Tracheophyta</taxon>
        <taxon>Spermatophyta</taxon>
        <taxon>Magnoliopsida</taxon>
        <taxon>eudicotyledons</taxon>
        <taxon>Gunneridae</taxon>
        <taxon>Pentapetalae</taxon>
        <taxon>rosids</taxon>
        <taxon>fabids</taxon>
        <taxon>Rosales</taxon>
        <taxon>Rosaceae</taxon>
        <taxon>Amygdaloideae</taxon>
        <taxon>Amygdaleae</taxon>
        <taxon>Prunus</taxon>
    </lineage>
</organism>
<dbReference type="Proteomes" id="UP001054821">
    <property type="component" value="Chromosome 1"/>
</dbReference>
<evidence type="ECO:0000313" key="3">
    <source>
        <dbReference type="Proteomes" id="UP001054821"/>
    </source>
</evidence>
<evidence type="ECO:0000313" key="2">
    <source>
        <dbReference type="EMBL" id="KAI5349065.1"/>
    </source>
</evidence>
<sequence>MTEEINALFKNHTWYLVLSSPSQNLVGCKWVFRIKRHFNGSIERYKARLVAKGFHQRLCIDYAETFSPVVKPATILTVLSLAISRGWSLHQLDVKNAFLHEFLQEDVYMA</sequence>
<reference evidence="2 3" key="1">
    <citation type="journal article" date="2022" name="G3 (Bethesda)">
        <title>Whole-genome sequence and methylome profiling of the almond [Prunus dulcis (Mill.) D.A. Webb] cultivar 'Nonpareil'.</title>
        <authorList>
            <person name="D'Amico-Willman K.M."/>
            <person name="Ouma W.Z."/>
            <person name="Meulia T."/>
            <person name="Sideli G.M."/>
            <person name="Gradziel T.M."/>
            <person name="Fresnedo-Ramirez J."/>
        </authorList>
    </citation>
    <scope>NUCLEOTIDE SEQUENCE [LARGE SCALE GENOMIC DNA]</scope>
    <source>
        <strain evidence="2">Clone GOH B32 T37-40</strain>
    </source>
</reference>
<dbReference type="SUPFAM" id="SSF56672">
    <property type="entry name" value="DNA/RNA polymerases"/>
    <property type="match status" value="1"/>
</dbReference>
<protein>
    <recommendedName>
        <fullName evidence="1">Reverse transcriptase Ty1/copia-type domain-containing protein</fullName>
    </recommendedName>
</protein>
<name>A0AAD4WT30_PRUDU</name>
<feature type="domain" description="Reverse transcriptase Ty1/copia-type" evidence="1">
    <location>
        <begin position="11"/>
        <end position="109"/>
    </location>
</feature>
<dbReference type="InterPro" id="IPR013103">
    <property type="entry name" value="RVT_2"/>
</dbReference>
<dbReference type="Pfam" id="PF07727">
    <property type="entry name" value="RVT_2"/>
    <property type="match status" value="1"/>
</dbReference>
<dbReference type="AlphaFoldDB" id="A0AAD4WT30"/>
<dbReference type="InterPro" id="IPR043502">
    <property type="entry name" value="DNA/RNA_pol_sf"/>
</dbReference>
<proteinExistence type="predicted"/>
<gene>
    <name evidence="2" type="ORF">L3X38_001952</name>
</gene>
<accession>A0AAD4WT30</accession>
<evidence type="ECO:0000259" key="1">
    <source>
        <dbReference type="Pfam" id="PF07727"/>
    </source>
</evidence>
<comment type="caution">
    <text evidence="2">The sequence shown here is derived from an EMBL/GenBank/DDBJ whole genome shotgun (WGS) entry which is preliminary data.</text>
</comment>